<organism evidence="3 4">
    <name type="scientific">Cellulomonas algicola</name>
    <dbReference type="NCBI Taxonomy" id="2071633"/>
    <lineage>
        <taxon>Bacteria</taxon>
        <taxon>Bacillati</taxon>
        <taxon>Actinomycetota</taxon>
        <taxon>Actinomycetes</taxon>
        <taxon>Micrococcales</taxon>
        <taxon>Cellulomonadaceae</taxon>
        <taxon>Cellulomonas</taxon>
    </lineage>
</organism>
<feature type="compositionally biased region" description="Low complexity" evidence="1">
    <location>
        <begin position="1"/>
        <end position="20"/>
    </location>
</feature>
<keyword evidence="3" id="KW-0808">Transferase</keyword>
<dbReference type="SUPFAM" id="SSF109854">
    <property type="entry name" value="DinB/YfiT-like putative metalloenzymes"/>
    <property type="match status" value="1"/>
</dbReference>
<dbReference type="AlphaFoldDB" id="A0A401V092"/>
<evidence type="ECO:0000313" key="4">
    <source>
        <dbReference type="Proteomes" id="UP000288246"/>
    </source>
</evidence>
<name>A0A401V092_9CELL</name>
<keyword evidence="4" id="KW-1185">Reference proteome</keyword>
<keyword evidence="3" id="KW-0489">Methyltransferase</keyword>
<dbReference type="InterPro" id="IPR034660">
    <property type="entry name" value="DinB/YfiT-like"/>
</dbReference>
<dbReference type="EMBL" id="BHYL01000138">
    <property type="protein sequence ID" value="GCD20348.1"/>
    <property type="molecule type" value="Genomic_DNA"/>
</dbReference>
<comment type="caution">
    <text evidence="3">The sequence shown here is derived from an EMBL/GenBank/DDBJ whole genome shotgun (WGS) entry which is preliminary data.</text>
</comment>
<dbReference type="GO" id="GO:0032259">
    <property type="term" value="P:methylation"/>
    <property type="evidence" value="ECO:0007669"/>
    <property type="project" value="UniProtKB-KW"/>
</dbReference>
<evidence type="ECO:0000313" key="3">
    <source>
        <dbReference type="EMBL" id="GCD20348.1"/>
    </source>
</evidence>
<evidence type="ECO:0000259" key="2">
    <source>
        <dbReference type="Pfam" id="PF12867"/>
    </source>
</evidence>
<feature type="domain" description="DinB-like" evidence="2">
    <location>
        <begin position="56"/>
        <end position="187"/>
    </location>
</feature>
<accession>A0A401V092</accession>
<dbReference type="Pfam" id="PF12867">
    <property type="entry name" value="DinB_2"/>
    <property type="match status" value="1"/>
</dbReference>
<dbReference type="GO" id="GO:0008168">
    <property type="term" value="F:methyltransferase activity"/>
    <property type="evidence" value="ECO:0007669"/>
    <property type="project" value="UniProtKB-KW"/>
</dbReference>
<sequence>MTSEPTTDAPADAPAAQPAPAIEPDTKDWTWVLREPCPECGFQAADVDVHAIGGTVRDLTPRWISALNREDARVRPEPQVWSVLEYGAHVRDVLRVFDGRLALMLEQDDPLFENWDQDATALADRYDLQDPVLVADELADAADVIADRFDAVREDQVERPGRRSNGSVFTVRTLGQYFVHDLVHHLHDVRA</sequence>
<gene>
    <name evidence="3" type="ORF">CTKZ_19100</name>
</gene>
<feature type="region of interest" description="Disordered" evidence="1">
    <location>
        <begin position="1"/>
        <end position="23"/>
    </location>
</feature>
<dbReference type="Proteomes" id="UP000288246">
    <property type="component" value="Unassembled WGS sequence"/>
</dbReference>
<reference evidence="3 4" key="1">
    <citation type="submission" date="2018-11" db="EMBL/GenBank/DDBJ databases">
        <title>Draft genome sequence of Cellulomonas takizawaensis strain TKZ-21.</title>
        <authorList>
            <person name="Yamamura H."/>
            <person name="Hayashi T."/>
            <person name="Hamada M."/>
            <person name="Serisawa Y."/>
            <person name="Matsuyama K."/>
            <person name="Nakagawa Y."/>
            <person name="Otoguro M."/>
            <person name="Yanagida F."/>
            <person name="Hayakawa M."/>
        </authorList>
    </citation>
    <scope>NUCLEOTIDE SEQUENCE [LARGE SCALE GENOMIC DNA]</scope>
    <source>
        <strain evidence="3 4">TKZ-21</strain>
    </source>
</reference>
<protein>
    <submittedName>
        <fullName evidence="3">Methyltransferase type 12</fullName>
    </submittedName>
</protein>
<proteinExistence type="predicted"/>
<evidence type="ECO:0000256" key="1">
    <source>
        <dbReference type="SAM" id="MobiDB-lite"/>
    </source>
</evidence>
<dbReference type="RefSeq" id="WP_124342857.1">
    <property type="nucleotide sequence ID" value="NZ_BHYL01000138.1"/>
</dbReference>
<dbReference type="InterPro" id="IPR024775">
    <property type="entry name" value="DinB-like"/>
</dbReference>
<dbReference type="OrthoDB" id="3376896at2"/>
<dbReference type="Gene3D" id="1.20.120.450">
    <property type="entry name" value="dinb family like domain"/>
    <property type="match status" value="1"/>
</dbReference>